<sequence>MLTHLSVQNFTLVERLDLDFKSGMTVITGETGAGKSVLLEALGQTLGDRADATRVRSGAKRADISATFDLSLIEQAREWLEEHDLEQPEQPSECLLRRTLTAEGRSKAYINGHPATLAQLKTLGEMLMDIHSQHEHQSLLVKDNHRRLLDEYAGHLALASEVKQAFKRWKSKAERLHALKSNADELNARYQLIAYQVEELDQLDLKPGELDELEAEQRTLADAENLLTASGQLTELASDDEQGLQAGIQRALQVLRNLGNKPALLRDAEQLLGEAQIQIDEALRSIEHFSDSFSLDPERLAEVDERLSAIYDIARKHRIGPEQLPELHQRLALEAAELGGGDEQLDALEQEVRELEQAYRKLAGTLTNARKKAALSLVRQVNEHLQQLAMEHARLTVDLAERDTRPAPWGLEDVELLISTNPGQPPAALGKIASGGELSRVSLAIQVVAAQNSAIASLVFDEVDVGIGGATADIVGQLLRKLASRGQILCVTHLAQVASKGHQHLRVVKTSTSKAAQTSLVELKGDDKVEELARMLGGAELTAESRAHAEQMLERAGAL</sequence>
<evidence type="ECO:0000256" key="9">
    <source>
        <dbReference type="PIRNR" id="PIRNR003128"/>
    </source>
</evidence>
<protein>
    <recommendedName>
        <fullName evidence="3 9">DNA repair protein RecN</fullName>
    </recommendedName>
    <alternativeName>
        <fullName evidence="8 9">Recombination protein N</fullName>
    </alternativeName>
</protein>
<dbReference type="PIRSF" id="PIRSF003128">
    <property type="entry name" value="RecN"/>
    <property type="match status" value="1"/>
</dbReference>
<evidence type="ECO:0000256" key="8">
    <source>
        <dbReference type="ARBA" id="ARBA00033408"/>
    </source>
</evidence>
<evidence type="ECO:0000313" key="13">
    <source>
        <dbReference type="Proteomes" id="UP001168380"/>
    </source>
</evidence>
<comment type="function">
    <text evidence="1 9">May be involved in recombinational repair of damaged DNA.</text>
</comment>
<dbReference type="InterPro" id="IPR003395">
    <property type="entry name" value="RecF/RecN/SMC_N"/>
</dbReference>
<proteinExistence type="inferred from homology"/>
<evidence type="ECO:0000256" key="1">
    <source>
        <dbReference type="ARBA" id="ARBA00003618"/>
    </source>
</evidence>
<keyword evidence="6" id="KW-0067">ATP-binding</keyword>
<name>A0ABT8TI63_9GAMM</name>
<dbReference type="Pfam" id="PF02463">
    <property type="entry name" value="SMC_N"/>
    <property type="match status" value="1"/>
</dbReference>
<evidence type="ECO:0000256" key="2">
    <source>
        <dbReference type="ARBA" id="ARBA00009441"/>
    </source>
</evidence>
<evidence type="ECO:0000256" key="3">
    <source>
        <dbReference type="ARBA" id="ARBA00021315"/>
    </source>
</evidence>
<dbReference type="NCBIfam" id="NF008121">
    <property type="entry name" value="PRK10869.1"/>
    <property type="match status" value="1"/>
</dbReference>
<gene>
    <name evidence="12" type="primary">recN</name>
    <name evidence="12" type="ORF">QWI16_16535</name>
</gene>
<keyword evidence="13" id="KW-1185">Reference proteome</keyword>
<comment type="caution">
    <text evidence="12">The sequence shown here is derived from an EMBL/GenBank/DDBJ whole genome shotgun (WGS) entry which is preliminary data.</text>
</comment>
<dbReference type="RefSeq" id="WP_302714815.1">
    <property type="nucleotide sequence ID" value="NZ_JAULRT010000062.1"/>
</dbReference>
<evidence type="ECO:0000256" key="6">
    <source>
        <dbReference type="ARBA" id="ARBA00022840"/>
    </source>
</evidence>
<dbReference type="EMBL" id="JAULRT010000062">
    <property type="protein sequence ID" value="MDO3383792.1"/>
    <property type="molecule type" value="Genomic_DNA"/>
</dbReference>
<keyword evidence="4" id="KW-0547">Nucleotide-binding</keyword>
<dbReference type="Gene3D" id="3.40.50.300">
    <property type="entry name" value="P-loop containing nucleotide triphosphate hydrolases"/>
    <property type="match status" value="2"/>
</dbReference>
<evidence type="ECO:0000256" key="7">
    <source>
        <dbReference type="ARBA" id="ARBA00023204"/>
    </source>
</evidence>
<dbReference type="PANTHER" id="PTHR11059">
    <property type="entry name" value="DNA REPAIR PROTEIN RECN"/>
    <property type="match status" value="1"/>
</dbReference>
<organism evidence="12 13">
    <name type="scientific">Gilvimarinus algae</name>
    <dbReference type="NCBI Taxonomy" id="3058037"/>
    <lineage>
        <taxon>Bacteria</taxon>
        <taxon>Pseudomonadati</taxon>
        <taxon>Pseudomonadota</taxon>
        <taxon>Gammaproteobacteria</taxon>
        <taxon>Cellvibrionales</taxon>
        <taxon>Cellvibrionaceae</taxon>
        <taxon>Gilvimarinus</taxon>
    </lineage>
</organism>
<accession>A0ABT8TI63</accession>
<evidence type="ECO:0000256" key="4">
    <source>
        <dbReference type="ARBA" id="ARBA00022741"/>
    </source>
</evidence>
<dbReference type="SUPFAM" id="SSF52540">
    <property type="entry name" value="P-loop containing nucleoside triphosphate hydrolases"/>
    <property type="match status" value="2"/>
</dbReference>
<keyword evidence="7 9" id="KW-0234">DNA repair</keyword>
<evidence type="ECO:0000256" key="5">
    <source>
        <dbReference type="ARBA" id="ARBA00022763"/>
    </source>
</evidence>
<evidence type="ECO:0000259" key="11">
    <source>
        <dbReference type="Pfam" id="PF02463"/>
    </source>
</evidence>
<dbReference type="PANTHER" id="PTHR11059:SF0">
    <property type="entry name" value="DNA REPAIR PROTEIN RECN"/>
    <property type="match status" value="1"/>
</dbReference>
<keyword evidence="10" id="KW-0175">Coiled coil</keyword>
<dbReference type="InterPro" id="IPR004604">
    <property type="entry name" value="DNA_recomb/repair_RecN"/>
</dbReference>
<evidence type="ECO:0000313" key="12">
    <source>
        <dbReference type="EMBL" id="MDO3383792.1"/>
    </source>
</evidence>
<evidence type="ECO:0000256" key="10">
    <source>
        <dbReference type="SAM" id="Coils"/>
    </source>
</evidence>
<feature type="domain" description="RecF/RecN/SMC N-terminal" evidence="11">
    <location>
        <begin position="1"/>
        <end position="511"/>
    </location>
</feature>
<dbReference type="InterPro" id="IPR027417">
    <property type="entry name" value="P-loop_NTPase"/>
</dbReference>
<dbReference type="CDD" id="cd03241">
    <property type="entry name" value="ABC_RecN"/>
    <property type="match status" value="2"/>
</dbReference>
<comment type="similarity">
    <text evidence="2 9">Belongs to the RecN family.</text>
</comment>
<keyword evidence="5 9" id="KW-0227">DNA damage</keyword>
<reference evidence="12" key="1">
    <citation type="submission" date="2023-07" db="EMBL/GenBank/DDBJ databases">
        <title>Gilvimarinus algae sp. nov., isolated from the surface of Kelp.</title>
        <authorList>
            <person name="Sun Y.Y."/>
            <person name="Gong Y."/>
            <person name="Du Z.J."/>
        </authorList>
    </citation>
    <scope>NUCLEOTIDE SEQUENCE</scope>
    <source>
        <strain evidence="12">SDUM040014</strain>
    </source>
</reference>
<feature type="coiled-coil region" evidence="10">
    <location>
        <begin position="338"/>
        <end position="372"/>
    </location>
</feature>
<dbReference type="Proteomes" id="UP001168380">
    <property type="component" value="Unassembled WGS sequence"/>
</dbReference>
<dbReference type="NCBIfam" id="TIGR00634">
    <property type="entry name" value="recN"/>
    <property type="match status" value="1"/>
</dbReference>